<evidence type="ECO:0000313" key="2">
    <source>
        <dbReference type="Proteomes" id="UP001500839"/>
    </source>
</evidence>
<gene>
    <name evidence="1" type="ORF">GCM10023353_07010</name>
</gene>
<proteinExistence type="predicted"/>
<reference evidence="2" key="1">
    <citation type="journal article" date="2019" name="Int. J. Syst. Evol. Microbiol.">
        <title>The Global Catalogue of Microorganisms (GCM) 10K type strain sequencing project: providing services to taxonomists for standard genome sequencing and annotation.</title>
        <authorList>
            <consortium name="The Broad Institute Genomics Platform"/>
            <consortium name="The Broad Institute Genome Sequencing Center for Infectious Disease"/>
            <person name="Wu L."/>
            <person name="Ma J."/>
        </authorList>
    </citation>
    <scope>NUCLEOTIDE SEQUENCE [LARGE SCALE GENOMIC DNA]</scope>
    <source>
        <strain evidence="2">JCM 18542</strain>
    </source>
</reference>
<dbReference type="Proteomes" id="UP001500839">
    <property type="component" value="Unassembled WGS sequence"/>
</dbReference>
<dbReference type="RefSeq" id="WP_200172202.1">
    <property type="nucleotide sequence ID" value="NZ_BAABKQ010000001.1"/>
</dbReference>
<comment type="caution">
    <text evidence="1">The sequence shown here is derived from an EMBL/GenBank/DDBJ whole genome shotgun (WGS) entry which is preliminary data.</text>
</comment>
<organism evidence="1 2">
    <name type="scientific">Tomitella cavernea</name>
    <dbReference type="NCBI Taxonomy" id="1387982"/>
    <lineage>
        <taxon>Bacteria</taxon>
        <taxon>Bacillati</taxon>
        <taxon>Actinomycetota</taxon>
        <taxon>Actinomycetes</taxon>
        <taxon>Mycobacteriales</taxon>
        <taxon>Tomitella</taxon>
    </lineage>
</organism>
<name>A0ABP9C985_9ACTN</name>
<protein>
    <recommendedName>
        <fullName evidence="3">Lipoprotein LpqE</fullName>
    </recommendedName>
</protein>
<accession>A0ABP9C985</accession>
<keyword evidence="2" id="KW-1185">Reference proteome</keyword>
<evidence type="ECO:0008006" key="3">
    <source>
        <dbReference type="Google" id="ProtNLM"/>
    </source>
</evidence>
<evidence type="ECO:0000313" key="1">
    <source>
        <dbReference type="EMBL" id="GAA4806447.1"/>
    </source>
</evidence>
<sequence length="243" mass="24512">MTASTASTSRNRAGIRRPLGRRGAAVVALAAAATLGLTACSAGQIAQTSSQVPAVTGSTVQSADGAITLNDVQLVLATEQALKASNPFHLTFTASNSSPDTDFPLERITVNGSPVSIEQQPVTLCGTSALTTATSQQLGDADAVAAEGPAATAAATPAGAEATTAEDHICVPVGGESDTAADASTDPLEDLTSIKLKPITLEGTHRPGTSVDVTFTFGGTAPLTAQVPITVPQHWEGERSEEH</sequence>
<dbReference type="EMBL" id="BAABKQ010000001">
    <property type="protein sequence ID" value="GAA4806447.1"/>
    <property type="molecule type" value="Genomic_DNA"/>
</dbReference>